<accession>A0A8S1AV05</accession>
<organism evidence="3 4">
    <name type="scientific">Arctia plantaginis</name>
    <name type="common">Wood tiger moth</name>
    <name type="synonym">Phalaena plantaginis</name>
    <dbReference type="NCBI Taxonomy" id="874455"/>
    <lineage>
        <taxon>Eukaryota</taxon>
        <taxon>Metazoa</taxon>
        <taxon>Ecdysozoa</taxon>
        <taxon>Arthropoda</taxon>
        <taxon>Hexapoda</taxon>
        <taxon>Insecta</taxon>
        <taxon>Pterygota</taxon>
        <taxon>Neoptera</taxon>
        <taxon>Endopterygota</taxon>
        <taxon>Lepidoptera</taxon>
        <taxon>Glossata</taxon>
        <taxon>Ditrysia</taxon>
        <taxon>Noctuoidea</taxon>
        <taxon>Erebidae</taxon>
        <taxon>Arctiinae</taxon>
        <taxon>Arctia</taxon>
    </lineage>
</organism>
<dbReference type="Gene3D" id="3.40.50.1820">
    <property type="entry name" value="alpha/beta hydrolase"/>
    <property type="match status" value="2"/>
</dbReference>
<evidence type="ECO:0000313" key="4">
    <source>
        <dbReference type="Proteomes" id="UP000494106"/>
    </source>
</evidence>
<proteinExistence type="predicted"/>
<dbReference type="EMBL" id="CADEBC010000553">
    <property type="protein sequence ID" value="CAB3252265.1"/>
    <property type="molecule type" value="Genomic_DNA"/>
</dbReference>
<sequence length="192" mass="21827">MVQIQVTEGILQGEEVQNDYGGSFYSFKGIPYAQPPVGDLRFKSPQPPQPWTGVRDATKFGPASYQPNFFGSDHQPQNMGEDCLYLNVYTPEINPKSLLPVMFFIHGGGFLTGSGNDDFYGPEFLLWTNFAKFGNPTPTIDENIEVEWKPFTLEKQEYMDIGAALKMDSAPEREELELWESIFKQYLPKYTV</sequence>
<dbReference type="InterPro" id="IPR050309">
    <property type="entry name" value="Type-B_Carboxylest/Lipase"/>
</dbReference>
<dbReference type="InterPro" id="IPR002018">
    <property type="entry name" value="CarbesteraseB"/>
</dbReference>
<dbReference type="Proteomes" id="UP000494106">
    <property type="component" value="Unassembled WGS sequence"/>
</dbReference>
<dbReference type="PANTHER" id="PTHR11559">
    <property type="entry name" value="CARBOXYLESTERASE"/>
    <property type="match status" value="1"/>
</dbReference>
<gene>
    <name evidence="3" type="ORF">APLA_LOCUS13412</name>
</gene>
<name>A0A8S1AV05_ARCPL</name>
<dbReference type="AlphaFoldDB" id="A0A8S1AV05"/>
<dbReference type="PROSITE" id="PS00941">
    <property type="entry name" value="CARBOXYLESTERASE_B_2"/>
    <property type="match status" value="1"/>
</dbReference>
<keyword evidence="1" id="KW-0325">Glycoprotein</keyword>
<evidence type="ECO:0000313" key="3">
    <source>
        <dbReference type="EMBL" id="CAB3252265.1"/>
    </source>
</evidence>
<dbReference type="InterPro" id="IPR019819">
    <property type="entry name" value="Carboxylesterase_B_CS"/>
</dbReference>
<dbReference type="OrthoDB" id="19653at2759"/>
<feature type="domain" description="Carboxylesterase type B" evidence="2">
    <location>
        <begin position="126"/>
        <end position="179"/>
    </location>
</feature>
<feature type="domain" description="Carboxylesterase type B" evidence="2">
    <location>
        <begin position="3"/>
        <end position="125"/>
    </location>
</feature>
<protein>
    <recommendedName>
        <fullName evidence="2">Carboxylesterase type B domain-containing protein</fullName>
    </recommendedName>
</protein>
<comment type="caution">
    <text evidence="3">The sequence shown here is derived from an EMBL/GenBank/DDBJ whole genome shotgun (WGS) entry which is preliminary data.</text>
</comment>
<dbReference type="InterPro" id="IPR029058">
    <property type="entry name" value="AB_hydrolase_fold"/>
</dbReference>
<dbReference type="SUPFAM" id="SSF53474">
    <property type="entry name" value="alpha/beta-Hydrolases"/>
    <property type="match status" value="2"/>
</dbReference>
<evidence type="ECO:0000256" key="1">
    <source>
        <dbReference type="ARBA" id="ARBA00023180"/>
    </source>
</evidence>
<keyword evidence="4" id="KW-1185">Reference proteome</keyword>
<dbReference type="Pfam" id="PF00135">
    <property type="entry name" value="COesterase"/>
    <property type="match status" value="2"/>
</dbReference>
<evidence type="ECO:0000259" key="2">
    <source>
        <dbReference type="Pfam" id="PF00135"/>
    </source>
</evidence>
<reference evidence="3 4" key="1">
    <citation type="submission" date="2020-04" db="EMBL/GenBank/DDBJ databases">
        <authorList>
            <person name="Wallbank WR R."/>
            <person name="Pardo Diaz C."/>
            <person name="Kozak K."/>
            <person name="Martin S."/>
            <person name="Jiggins C."/>
            <person name="Moest M."/>
            <person name="Warren A I."/>
            <person name="Byers J.R.P. K."/>
            <person name="Montejo-Kovacevich G."/>
            <person name="Yen C E."/>
        </authorList>
    </citation>
    <scope>NUCLEOTIDE SEQUENCE [LARGE SCALE GENOMIC DNA]</scope>
</reference>